<keyword evidence="1" id="KW-0812">Transmembrane</keyword>
<protein>
    <submittedName>
        <fullName evidence="2">Variant erythrocyte surface antigen-1 family protein</fullName>
    </submittedName>
</protein>
<reference evidence="2" key="2">
    <citation type="submission" date="2021-05" db="EMBL/GenBank/DDBJ databases">
        <authorList>
            <person name="Pain A."/>
        </authorList>
    </citation>
    <scope>NUCLEOTIDE SEQUENCE</scope>
    <source>
        <strain evidence="2">1802A</strain>
    </source>
</reference>
<accession>A0AAD9LG62</accession>
<dbReference type="Proteomes" id="UP001195914">
    <property type="component" value="Unassembled WGS sequence"/>
</dbReference>
<reference evidence="2" key="1">
    <citation type="journal article" date="2014" name="Nucleic Acids Res.">
        <title>The evolutionary dynamics of variant antigen genes in Babesia reveal a history of genomic innovation underlying host-parasite interaction.</title>
        <authorList>
            <person name="Jackson A.P."/>
            <person name="Otto T.D."/>
            <person name="Darby A."/>
            <person name="Ramaprasad A."/>
            <person name="Xia D."/>
            <person name="Echaide I.E."/>
            <person name="Farber M."/>
            <person name="Gahlot S."/>
            <person name="Gamble J."/>
            <person name="Gupta D."/>
            <person name="Gupta Y."/>
            <person name="Jackson L."/>
            <person name="Malandrin L."/>
            <person name="Malas T.B."/>
            <person name="Moussa E."/>
            <person name="Nair M."/>
            <person name="Reid A.J."/>
            <person name="Sanders M."/>
            <person name="Sharma J."/>
            <person name="Tracey A."/>
            <person name="Quail M.A."/>
            <person name="Weir W."/>
            <person name="Wastling J.M."/>
            <person name="Hall N."/>
            <person name="Willadsen P."/>
            <person name="Lingelbach K."/>
            <person name="Shiels B."/>
            <person name="Tait A."/>
            <person name="Berriman M."/>
            <person name="Allred D.R."/>
            <person name="Pain A."/>
        </authorList>
    </citation>
    <scope>NUCLEOTIDE SEQUENCE</scope>
    <source>
        <strain evidence="2">1802A</strain>
    </source>
</reference>
<comment type="caution">
    <text evidence="2">The sequence shown here is derived from an EMBL/GenBank/DDBJ whole genome shotgun (WGS) entry which is preliminary data.</text>
</comment>
<evidence type="ECO:0000313" key="2">
    <source>
        <dbReference type="EMBL" id="KAK1935528.1"/>
    </source>
</evidence>
<evidence type="ECO:0000313" key="3">
    <source>
        <dbReference type="Proteomes" id="UP001195914"/>
    </source>
</evidence>
<name>A0AAD9LG62_BABDI</name>
<feature type="transmembrane region" description="Helical" evidence="1">
    <location>
        <begin position="752"/>
        <end position="777"/>
    </location>
</feature>
<gene>
    <name evidence="2" type="ORF">X943_003704</name>
</gene>
<keyword evidence="1" id="KW-0472">Membrane</keyword>
<dbReference type="EMBL" id="JAHBMH010000053">
    <property type="protein sequence ID" value="KAK1935528.1"/>
    <property type="molecule type" value="Genomic_DNA"/>
</dbReference>
<evidence type="ECO:0000256" key="1">
    <source>
        <dbReference type="SAM" id="Phobius"/>
    </source>
</evidence>
<keyword evidence="3" id="KW-1185">Reference proteome</keyword>
<proteinExistence type="predicted"/>
<dbReference type="AlphaFoldDB" id="A0AAD9LG62"/>
<feature type="non-terminal residue" evidence="2">
    <location>
        <position position="1"/>
    </location>
</feature>
<sequence>NAAKEKCISGCSQKTGTPSCCSQTSGSDCLGCQEIREKHNDIMSMLRHGYVSSYVNSTWDSLCPKSSSTCCCGQPSCSCSKSSSPCCKSSRSCDPSQCCPDCPQKKAAKIFLGMLPCLYYGLKILYDRCKYGSGFAGWHDITVSNDKPESDLAKFLFAWGFDLRSLKTKKGTEFFSLLEKLFGSDSSGPLQKLSTLVTEKYFTSHLISPPKDPKTPSTVRSMLLWLYGLRFQKHFSELVENCKSLCSPFGNSFHPDAFCYYIHASCFLLPVAIISLIEDPSSTATLLSSSSDWQKFSYPEDLSSLFEKLCEYARKIFVALAFLYYQCERNAGQGGWNDCAFGRQCAQAFENSSTSVSSASSPSTSSSDCSCPNSKTYLCTAINKDPVHDHCVLSGSSQGCLGFGSKSCSSHNSGGSSTCKPCPHPLMRFLIDGSSDSDSQSQSPSSPFRLPFSFARLDFSQTPPVILDASSDNFLTMGFSKNYLPATARWGKDLYHVLKVFCKDGFYPLSRLAEFSLCVSRHPPESLFDLYAFFKRFVSQLNSKDFKDHFVQWIDGEPGWYPGKNFAETVRAFYGSNSHPNGSHTPASLYSLNDCEGPKGSNGPHPTCGKYLYPLTDNVAGVFTPKLCSMYLSWICYLAKDFYSEFQKFHTAAHEKFKSCKSSCKKIVECPCALPFLYSYGFTFNSPSGLNCVDNEGKSKHVGQGGKKEAGKHVEDQKGCTKKSCSDFVAQLEKVAGKDSPLQTLLTVIDNFLWHIRLPFIYAFLYIWILVISYFYYVQFYKLDLLHVDSHLHLPRSFKILPSTLFSDASSKLKDLSYFTL</sequence>
<keyword evidence="1" id="KW-1133">Transmembrane helix</keyword>
<organism evidence="2 3">
    <name type="scientific">Babesia divergens</name>
    <dbReference type="NCBI Taxonomy" id="32595"/>
    <lineage>
        <taxon>Eukaryota</taxon>
        <taxon>Sar</taxon>
        <taxon>Alveolata</taxon>
        <taxon>Apicomplexa</taxon>
        <taxon>Aconoidasida</taxon>
        <taxon>Piroplasmida</taxon>
        <taxon>Babesiidae</taxon>
        <taxon>Babesia</taxon>
    </lineage>
</organism>